<evidence type="ECO:0000313" key="3">
    <source>
        <dbReference type="EMBL" id="NEX61721.1"/>
    </source>
</evidence>
<gene>
    <name evidence="3" type="ORF">G3574_11580</name>
</gene>
<feature type="region of interest" description="Disordered" evidence="1">
    <location>
        <begin position="186"/>
        <end position="205"/>
    </location>
</feature>
<dbReference type="AlphaFoldDB" id="A0A6B3SLP1"/>
<protein>
    <recommendedName>
        <fullName evidence="2">DUF6680 domain-containing protein</fullName>
    </recommendedName>
</protein>
<evidence type="ECO:0000259" key="2">
    <source>
        <dbReference type="Pfam" id="PF20385"/>
    </source>
</evidence>
<evidence type="ECO:0000313" key="4">
    <source>
        <dbReference type="Proteomes" id="UP000482155"/>
    </source>
</evidence>
<evidence type="ECO:0000256" key="1">
    <source>
        <dbReference type="SAM" id="MobiDB-lite"/>
    </source>
</evidence>
<sequence>MAGEIDQGIKTAEWLVIWSTLAGPILAVQAQKWIEAARAKHAVKDRIFQTLMATRAARLSAEHVQALNMISIAFYGTNFFRFRWQTSKEKAVYRAWRDYFDVLDVNDPSLNESQIVRIVEAREDKFYALLGAIAIEQNYDFDPVDLRRQMYSPVAHGRIEQENEVIRTGLARVLNRQQAIPMEVINLPSSGNTGGQTAQGQSPRK</sequence>
<reference evidence="3 4" key="1">
    <citation type="submission" date="2020-02" db="EMBL/GenBank/DDBJ databases">
        <authorList>
            <person name="Kim M.K."/>
        </authorList>
    </citation>
    <scope>NUCLEOTIDE SEQUENCE [LARGE SCALE GENOMIC DNA]</scope>
    <source>
        <strain evidence="3 4">17J57-3</strain>
    </source>
</reference>
<proteinExistence type="predicted"/>
<dbReference type="InterPro" id="IPR046502">
    <property type="entry name" value="DUF6680"/>
</dbReference>
<dbReference type="EMBL" id="JAAIVB010000037">
    <property type="protein sequence ID" value="NEX61721.1"/>
    <property type="molecule type" value="Genomic_DNA"/>
</dbReference>
<name>A0A6B3SLP1_9BURK</name>
<dbReference type="Pfam" id="PF20385">
    <property type="entry name" value="DUF6680"/>
    <property type="match status" value="1"/>
</dbReference>
<organism evidence="3 4">
    <name type="scientific">Noviherbaspirillum galbum</name>
    <dbReference type="NCBI Taxonomy" id="2709383"/>
    <lineage>
        <taxon>Bacteria</taxon>
        <taxon>Pseudomonadati</taxon>
        <taxon>Pseudomonadota</taxon>
        <taxon>Betaproteobacteria</taxon>
        <taxon>Burkholderiales</taxon>
        <taxon>Oxalobacteraceae</taxon>
        <taxon>Noviherbaspirillum</taxon>
    </lineage>
</organism>
<dbReference type="Proteomes" id="UP000482155">
    <property type="component" value="Unassembled WGS sequence"/>
</dbReference>
<feature type="compositionally biased region" description="Polar residues" evidence="1">
    <location>
        <begin position="187"/>
        <end position="205"/>
    </location>
</feature>
<feature type="domain" description="DUF6680" evidence="2">
    <location>
        <begin position="10"/>
        <end position="188"/>
    </location>
</feature>
<dbReference type="RefSeq" id="WP_163963195.1">
    <property type="nucleotide sequence ID" value="NZ_JAAIVB010000037.1"/>
</dbReference>
<comment type="caution">
    <text evidence="3">The sequence shown here is derived from an EMBL/GenBank/DDBJ whole genome shotgun (WGS) entry which is preliminary data.</text>
</comment>
<accession>A0A6B3SLP1</accession>
<keyword evidence="4" id="KW-1185">Reference proteome</keyword>